<dbReference type="RefSeq" id="YP_010082910.1">
    <property type="nucleotide sequence ID" value="NC_055035.1"/>
</dbReference>
<organism evidence="1 2">
    <name type="scientific">Fusobacterium phage Fnu1</name>
    <dbReference type="NCBI Taxonomy" id="2530024"/>
    <lineage>
        <taxon>Viruses</taxon>
        <taxon>Duplodnaviria</taxon>
        <taxon>Heunggongvirae</taxon>
        <taxon>Uroviricota</taxon>
        <taxon>Caudoviricetes</taxon>
        <taxon>Latrobevirus</taxon>
        <taxon>Latrobevirus FNU1</taxon>
    </lineage>
</organism>
<evidence type="ECO:0000313" key="2">
    <source>
        <dbReference type="Proteomes" id="UP000292160"/>
    </source>
</evidence>
<dbReference type="EMBL" id="MK554696">
    <property type="protein sequence ID" value="QBJ04115.1"/>
    <property type="molecule type" value="Genomic_DNA"/>
</dbReference>
<accession>A0A481W7F4</accession>
<proteinExistence type="predicted"/>
<dbReference type="KEGG" id="vg:65071918"/>
<protein>
    <submittedName>
        <fullName evidence="1">Uncharacterized protein</fullName>
    </submittedName>
</protein>
<name>A0A481W7F4_9CAUD</name>
<dbReference type="Proteomes" id="UP000292160">
    <property type="component" value="Segment"/>
</dbReference>
<dbReference type="GeneID" id="65071918"/>
<evidence type="ECO:0000313" key="1">
    <source>
        <dbReference type="EMBL" id="QBJ04115.1"/>
    </source>
</evidence>
<keyword evidence="2" id="KW-1185">Reference proteome</keyword>
<reference evidence="1 2" key="1">
    <citation type="submission" date="2019-02" db="EMBL/GenBank/DDBJ databases">
        <title>Genomic, morphological and functional characterisation of novel bacteriophage Fnu1 capable of disrupt Fusobacterium nucleatum biofilm.</title>
        <authorList>
            <person name="Kabwe M."/>
            <person name="Brown T.L."/>
            <person name="Dashper S."/>
            <person name="Speirs L."/>
            <person name="Ku H."/>
            <person name="Petrovski S."/>
            <person name="Chan H.T."/>
            <person name="Lock P."/>
            <person name="Tucci J."/>
        </authorList>
    </citation>
    <scope>NUCLEOTIDE SEQUENCE [LARGE SCALE GENOMIC DNA]</scope>
</reference>
<sequence>MDTNLKPRIRNLRNRLSTYKYVHFTYYDDLGSEKVVSYKQKDLDIVLCTTFFRIYIHSLKFHNNVEPITNITNVKFSNRPNENINSFNKSYKNMLNIQYLNYDGKNDKSKNIAVEYSKDYRVQLFRFDLEVWYSFNETRDMLKNLKDKSLRKAILNYTDENKIPDVINYDEIKQDSNDWNYLTNIFSLIKPLKLKKKNRRYRMLG</sequence>